<sequence length="985" mass="111604">MHRLRTCAARLRPLTASQTAQNFSQQRRAAVPRTFQPFRCYTAPVAAEPFLNGTSSNYVEEMYYSWLEDPKSVHKSWDVFFRNANAGAPPGMAHQSPLSLAGLPQAQSLAGAQPNVEKLVEDHLAVQSLIRAYQIRGHHVAQLDPLGIMDADLDSHVPNDIITSSDKLGFYGLDESDLDKVFRLPTTTFIGGTETALPLREIIRRLEMAYCQHIGVEFMFINDLDQCQWIREKFEKPGVMQFTLEEKRTLLARMVRSTRFEEFLQRKWSSEKRFGLEGCESLIPALKTIIDKSSEKGVENVVMGMPHRGRLNVLANVIRKELEQIFCQFDSKLEAADEASPIYRPFFSRMDCKCSAFDVGLFMFQVMSILMHGDAAFAGQGVVYETFHLSDLPSYSTHGTVHVVVNNQIGFTTDPRMARSSPYPTDVARVVNAPIFHVNADDPEAVVYVCNVAAEWRATFHKDVVVDLVCYRRLGHNEMDEPMFTQPLMYKQIKKQKGVMQKYGEKLIAEGVVTRQEYEEEIAKYDKICEEAHVRSKDEKILHIKHWLDSPWPGFFNLDGQPKSLTCPSTGLTEEELTHIGQVASSVPVEDFTIHGGLSRILKARGEMIKNRTVDWALGEYMAFGSLLKEGIHVRLSGQDVERGTFSHRHHVLHDQNVDKRVCIPMNHVAPNQAPYTVCNSSLSEYGVLGFELGFAMASPNALVLWEAQFGDFHNTAQCIIDQFICPGQAKWVRQNGIVLLLPHGMEGMGPEHSSARPERFLQMCNDDPDVLPSITEDFAIRQLHDCNWIVVNCSNPGNFFHVLRRQILAPFRKPLIVFTPKSLLRHPEARSNFDEMLPGTDFQRLIPDNGPVAQNPAGVKRIVFCTGKVYYELTKERKAHGMEDTVAIARMEQLSPFPFDLVKAESEKYPNADLVWCQEEHKNQGYYDYVKPRMRTTIDRAKPVWYAGRPPAAAPATGNKKAHLVELKNFLDTAFDLDAFKDQM</sequence>
<dbReference type="FunFam" id="1.10.287.1150:FF:000001">
    <property type="entry name" value="2-oxoglutarate dehydrogenase, mitochondrial isoform X1"/>
    <property type="match status" value="1"/>
</dbReference>
<keyword evidence="8" id="KW-0479">Metal-binding</keyword>
<dbReference type="InterPro" id="IPR042179">
    <property type="entry name" value="KGD_C_sf"/>
</dbReference>
<dbReference type="GO" id="GO:0005634">
    <property type="term" value="C:nucleus"/>
    <property type="evidence" value="ECO:0007669"/>
    <property type="project" value="UniProtKB-SubCell"/>
</dbReference>
<keyword evidence="12" id="KW-0809">Transit peptide</keyword>
<evidence type="ECO:0000256" key="9">
    <source>
        <dbReference type="ARBA" id="ARBA00022837"/>
    </source>
</evidence>
<dbReference type="CDD" id="cd02016">
    <property type="entry name" value="TPP_E1_OGDC_like"/>
    <property type="match status" value="1"/>
</dbReference>
<evidence type="ECO:0000256" key="6">
    <source>
        <dbReference type="ARBA" id="ARBA00012280"/>
    </source>
</evidence>
<comment type="cofactor">
    <cofactor evidence="2">
        <name>thiamine diphosphate</name>
        <dbReference type="ChEBI" id="CHEBI:58937"/>
    </cofactor>
</comment>
<dbReference type="GO" id="GO:0006096">
    <property type="term" value="P:glycolytic process"/>
    <property type="evidence" value="ECO:0007669"/>
    <property type="project" value="UniProtKB-KW"/>
</dbReference>
<evidence type="ECO:0000259" key="23">
    <source>
        <dbReference type="SMART" id="SM00861"/>
    </source>
</evidence>
<dbReference type="Pfam" id="PF16870">
    <property type="entry name" value="OxoGdeHyase_C"/>
    <property type="match status" value="1"/>
</dbReference>
<dbReference type="GO" id="GO:0045252">
    <property type="term" value="C:oxoglutarate dehydrogenase complex"/>
    <property type="evidence" value="ECO:0007669"/>
    <property type="project" value="TreeGrafter"/>
</dbReference>
<dbReference type="PIRSF" id="PIRSF000157">
    <property type="entry name" value="Oxoglu_dh_E1"/>
    <property type="match status" value="1"/>
</dbReference>
<comment type="subcellular location">
    <subcellularLocation>
        <location evidence="4">Mitochondrion</location>
    </subcellularLocation>
    <subcellularLocation>
        <location evidence="3">Nucleus</location>
    </subcellularLocation>
</comment>
<keyword evidence="25" id="KW-1185">Reference proteome</keyword>
<dbReference type="AlphaFoldDB" id="A0A674CAS5"/>
<evidence type="ECO:0000256" key="21">
    <source>
        <dbReference type="ARBA" id="ARBA00042799"/>
    </source>
</evidence>
<evidence type="ECO:0000256" key="11">
    <source>
        <dbReference type="ARBA" id="ARBA00022843"/>
    </source>
</evidence>
<evidence type="ECO:0000256" key="20">
    <source>
        <dbReference type="ARBA" id="ARBA00041946"/>
    </source>
</evidence>
<evidence type="ECO:0000313" key="24">
    <source>
        <dbReference type="Ensembl" id="ENSSTUP00000080478.1"/>
    </source>
</evidence>
<reference evidence="24" key="2">
    <citation type="submission" date="2025-09" db="UniProtKB">
        <authorList>
            <consortium name="Ensembl"/>
        </authorList>
    </citation>
    <scope>IDENTIFICATION</scope>
</reference>
<dbReference type="SUPFAM" id="SSF52518">
    <property type="entry name" value="Thiamin diphosphate-binding fold (THDP-binding)"/>
    <property type="match status" value="2"/>
</dbReference>
<evidence type="ECO:0000256" key="5">
    <source>
        <dbReference type="ARBA" id="ARBA00006936"/>
    </source>
</evidence>
<evidence type="ECO:0000256" key="7">
    <source>
        <dbReference type="ARBA" id="ARBA00022499"/>
    </source>
</evidence>
<evidence type="ECO:0000256" key="18">
    <source>
        <dbReference type="ARBA" id="ARBA00030680"/>
    </source>
</evidence>
<evidence type="ECO:0000256" key="10">
    <source>
        <dbReference type="ARBA" id="ARBA00022842"/>
    </source>
</evidence>
<dbReference type="SMART" id="SM00861">
    <property type="entry name" value="Transket_pyr"/>
    <property type="match status" value="1"/>
</dbReference>
<dbReference type="GO" id="GO:0030976">
    <property type="term" value="F:thiamine pyrophosphate binding"/>
    <property type="evidence" value="ECO:0007669"/>
    <property type="project" value="InterPro"/>
</dbReference>
<dbReference type="GeneTree" id="ENSGT00950000183125"/>
<reference evidence="24" key="1">
    <citation type="submission" date="2025-08" db="UniProtKB">
        <authorList>
            <consortium name="Ensembl"/>
        </authorList>
    </citation>
    <scope>IDENTIFICATION</scope>
</reference>
<dbReference type="Gene3D" id="1.10.287.1150">
    <property type="entry name" value="TPP helical domain"/>
    <property type="match status" value="1"/>
</dbReference>
<dbReference type="InterPro" id="IPR011603">
    <property type="entry name" value="2oxoglutarate_DH_E1"/>
</dbReference>
<dbReference type="GO" id="GO:0004591">
    <property type="term" value="F:oxoglutarate dehydrogenase (succinyl-transferring) activity"/>
    <property type="evidence" value="ECO:0007669"/>
    <property type="project" value="UniProtKB-EC"/>
</dbReference>
<proteinExistence type="inferred from homology"/>
<dbReference type="GO" id="GO:0046872">
    <property type="term" value="F:metal ion binding"/>
    <property type="evidence" value="ECO:0007669"/>
    <property type="project" value="UniProtKB-KW"/>
</dbReference>
<dbReference type="PANTHER" id="PTHR23152:SF7">
    <property type="entry name" value="2-OXOGLUTARATE DEHYDROGENASE COMPLEX COMPONENT E1"/>
    <property type="match status" value="1"/>
</dbReference>
<dbReference type="FunFam" id="3.40.50.970:FF:000135">
    <property type="entry name" value="Uncharacterized protein"/>
    <property type="match status" value="1"/>
</dbReference>
<evidence type="ECO:0000256" key="14">
    <source>
        <dbReference type="ARBA" id="ARBA00023052"/>
    </source>
</evidence>
<evidence type="ECO:0000256" key="2">
    <source>
        <dbReference type="ARBA" id="ARBA00001964"/>
    </source>
</evidence>
<evidence type="ECO:0000256" key="22">
    <source>
        <dbReference type="ARBA" id="ARBA00051042"/>
    </source>
</evidence>
<dbReference type="InterPro" id="IPR029061">
    <property type="entry name" value="THDP-binding"/>
</dbReference>
<gene>
    <name evidence="24" type="primary">OGDH</name>
</gene>
<dbReference type="PANTHER" id="PTHR23152">
    <property type="entry name" value="2-OXOGLUTARATE DEHYDROGENASE"/>
    <property type="match status" value="1"/>
</dbReference>
<keyword evidence="11" id="KW-0832">Ubl conjugation</keyword>
<dbReference type="Proteomes" id="UP000472277">
    <property type="component" value="Chromosome 29"/>
</dbReference>
<dbReference type="NCBIfam" id="NF006914">
    <property type="entry name" value="PRK09404.1"/>
    <property type="match status" value="1"/>
</dbReference>
<dbReference type="FunFam" id="3.40.50.12470:FF:000007">
    <property type="entry name" value="2-oxoglutarate dehydrogenase e1 mitochondrial"/>
    <property type="match status" value="1"/>
</dbReference>
<keyword evidence="17" id="KW-0539">Nucleus</keyword>
<dbReference type="InterPro" id="IPR031717">
    <property type="entry name" value="ODO-1/KGD_C"/>
</dbReference>
<evidence type="ECO:0000256" key="1">
    <source>
        <dbReference type="ARBA" id="ARBA00001946"/>
    </source>
</evidence>
<evidence type="ECO:0000256" key="4">
    <source>
        <dbReference type="ARBA" id="ARBA00004173"/>
    </source>
</evidence>
<evidence type="ECO:0000256" key="12">
    <source>
        <dbReference type="ARBA" id="ARBA00022946"/>
    </source>
</evidence>
<keyword evidence="13" id="KW-0560">Oxidoreductase</keyword>
<dbReference type="Gene3D" id="3.40.50.970">
    <property type="match status" value="2"/>
</dbReference>
<evidence type="ECO:0000256" key="8">
    <source>
        <dbReference type="ARBA" id="ARBA00022723"/>
    </source>
</evidence>
<evidence type="ECO:0000256" key="17">
    <source>
        <dbReference type="ARBA" id="ARBA00023242"/>
    </source>
</evidence>
<keyword evidence="7" id="KW-1017">Isopeptide bond</keyword>
<evidence type="ECO:0000313" key="25">
    <source>
        <dbReference type="Proteomes" id="UP000472277"/>
    </source>
</evidence>
<name>A0A674CAS5_SALTR</name>
<dbReference type="Pfam" id="PF16078">
    <property type="entry name" value="2-oxogl_dehyd_N"/>
    <property type="match status" value="1"/>
</dbReference>
<dbReference type="Pfam" id="PF02779">
    <property type="entry name" value="Transket_pyr"/>
    <property type="match status" value="1"/>
</dbReference>
<keyword evidence="9" id="KW-0106">Calcium</keyword>
<comment type="cofactor">
    <cofactor evidence="1">
        <name>Mg(2+)</name>
        <dbReference type="ChEBI" id="CHEBI:18420"/>
    </cofactor>
</comment>
<keyword evidence="15" id="KW-0496">Mitochondrion</keyword>
<dbReference type="InterPro" id="IPR032106">
    <property type="entry name" value="2-oxogl_dehyd_N"/>
</dbReference>
<dbReference type="GO" id="GO:0005739">
    <property type="term" value="C:mitochondrion"/>
    <property type="evidence" value="ECO:0007669"/>
    <property type="project" value="UniProtKB-SubCell"/>
</dbReference>
<keyword evidence="10" id="KW-0460">Magnesium</keyword>
<dbReference type="Ensembl" id="ENSSTUT00000085686.1">
    <property type="protein sequence ID" value="ENSSTUP00000080478.1"/>
    <property type="gene ID" value="ENSSTUG00000033699.1"/>
</dbReference>
<evidence type="ECO:0000256" key="15">
    <source>
        <dbReference type="ARBA" id="ARBA00023128"/>
    </source>
</evidence>
<dbReference type="Pfam" id="PF00676">
    <property type="entry name" value="E1_dh"/>
    <property type="match status" value="2"/>
</dbReference>
<keyword evidence="14" id="KW-0786">Thiamine pyrophosphate</keyword>
<evidence type="ECO:0000256" key="13">
    <source>
        <dbReference type="ARBA" id="ARBA00023002"/>
    </source>
</evidence>
<evidence type="ECO:0000256" key="16">
    <source>
        <dbReference type="ARBA" id="ARBA00023152"/>
    </source>
</evidence>
<evidence type="ECO:0000256" key="19">
    <source>
        <dbReference type="ARBA" id="ARBA00040429"/>
    </source>
</evidence>
<keyword evidence="16" id="KW-0324">Glycolysis</keyword>
<dbReference type="Gene3D" id="3.40.50.11610">
    <property type="entry name" value="Multifunctional 2-oxoglutarate metabolism enzyme, C-terminal domain"/>
    <property type="match status" value="1"/>
</dbReference>
<feature type="domain" description="Transketolase-like pyrimidine-binding" evidence="23">
    <location>
        <begin position="614"/>
        <end position="827"/>
    </location>
</feature>
<protein>
    <recommendedName>
        <fullName evidence="19">2-oxoglutarate dehydrogenase complex component E1</fullName>
        <ecNumber evidence="6">1.2.4.2</ecNumber>
    </recommendedName>
    <alternativeName>
        <fullName evidence="20">2-oxoglutarate dehydrogenase, mitochondrial</fullName>
    </alternativeName>
    <alternativeName>
        <fullName evidence="18">Alpha-ketoglutarate dehydrogenase</fullName>
    </alternativeName>
    <alternativeName>
        <fullName evidence="21">Thiamine diphosphate (ThDP)-dependent 2-oxoglutarate dehydrogenase</fullName>
    </alternativeName>
</protein>
<comment type="similarity">
    <text evidence="5">Belongs to the alpha-ketoglutarate dehydrogenase family.</text>
</comment>
<organism evidence="24 25">
    <name type="scientific">Salmo trutta</name>
    <name type="common">Brown trout</name>
    <dbReference type="NCBI Taxonomy" id="8032"/>
    <lineage>
        <taxon>Eukaryota</taxon>
        <taxon>Metazoa</taxon>
        <taxon>Chordata</taxon>
        <taxon>Craniata</taxon>
        <taxon>Vertebrata</taxon>
        <taxon>Euteleostomi</taxon>
        <taxon>Actinopterygii</taxon>
        <taxon>Neopterygii</taxon>
        <taxon>Teleostei</taxon>
        <taxon>Protacanthopterygii</taxon>
        <taxon>Salmoniformes</taxon>
        <taxon>Salmonidae</taxon>
        <taxon>Salmoninae</taxon>
        <taxon>Salmo</taxon>
    </lineage>
</organism>
<evidence type="ECO:0000256" key="3">
    <source>
        <dbReference type="ARBA" id="ARBA00004123"/>
    </source>
</evidence>
<accession>A0A674CAS5</accession>
<dbReference type="Gene3D" id="3.40.50.12470">
    <property type="match status" value="1"/>
</dbReference>
<dbReference type="GO" id="GO:0006099">
    <property type="term" value="P:tricarboxylic acid cycle"/>
    <property type="evidence" value="ECO:0007669"/>
    <property type="project" value="TreeGrafter"/>
</dbReference>
<dbReference type="EC" id="1.2.4.2" evidence="6"/>
<dbReference type="InterPro" id="IPR005475">
    <property type="entry name" value="Transketolase-like_Pyr-bd"/>
</dbReference>
<dbReference type="InterPro" id="IPR001017">
    <property type="entry name" value="DH_E1"/>
</dbReference>
<comment type="catalytic activity">
    <reaction evidence="22">
        <text>N(6)-[(R)-lipoyl]-L-lysyl-[protein] + 2-oxoglutarate + H(+) = N(6)-[(R)-S(8)-succinyldihydrolipoyl]-L-lysyl-[protein] + CO2</text>
        <dbReference type="Rhea" id="RHEA:12188"/>
        <dbReference type="Rhea" id="RHEA-COMP:10474"/>
        <dbReference type="Rhea" id="RHEA-COMP:20092"/>
        <dbReference type="ChEBI" id="CHEBI:15378"/>
        <dbReference type="ChEBI" id="CHEBI:16526"/>
        <dbReference type="ChEBI" id="CHEBI:16810"/>
        <dbReference type="ChEBI" id="CHEBI:83099"/>
        <dbReference type="ChEBI" id="CHEBI:83120"/>
        <dbReference type="EC" id="1.2.4.2"/>
    </reaction>
    <physiologicalReaction direction="left-to-right" evidence="22">
        <dbReference type="Rhea" id="RHEA:12189"/>
    </physiologicalReaction>
</comment>